<accession>A0AAN6WJ72</accession>
<proteinExistence type="predicted"/>
<dbReference type="EMBL" id="MU864665">
    <property type="protein sequence ID" value="KAK4182405.1"/>
    <property type="molecule type" value="Genomic_DNA"/>
</dbReference>
<dbReference type="Proteomes" id="UP001302126">
    <property type="component" value="Unassembled WGS sequence"/>
</dbReference>
<keyword evidence="3" id="KW-1185">Reference proteome</keyword>
<reference evidence="2" key="1">
    <citation type="journal article" date="2023" name="Mol. Phylogenet. Evol.">
        <title>Genome-scale phylogeny and comparative genomics of the fungal order Sordariales.</title>
        <authorList>
            <person name="Hensen N."/>
            <person name="Bonometti L."/>
            <person name="Westerberg I."/>
            <person name="Brannstrom I.O."/>
            <person name="Guillou S."/>
            <person name="Cros-Aarteil S."/>
            <person name="Calhoun S."/>
            <person name="Haridas S."/>
            <person name="Kuo A."/>
            <person name="Mondo S."/>
            <person name="Pangilinan J."/>
            <person name="Riley R."/>
            <person name="LaButti K."/>
            <person name="Andreopoulos B."/>
            <person name="Lipzen A."/>
            <person name="Chen C."/>
            <person name="Yan M."/>
            <person name="Daum C."/>
            <person name="Ng V."/>
            <person name="Clum A."/>
            <person name="Steindorff A."/>
            <person name="Ohm R.A."/>
            <person name="Martin F."/>
            <person name="Silar P."/>
            <person name="Natvig D.O."/>
            <person name="Lalanne C."/>
            <person name="Gautier V."/>
            <person name="Ament-Velasquez S.L."/>
            <person name="Kruys A."/>
            <person name="Hutchinson M.I."/>
            <person name="Powell A.J."/>
            <person name="Barry K."/>
            <person name="Miller A.N."/>
            <person name="Grigoriev I.V."/>
            <person name="Debuchy R."/>
            <person name="Gladieux P."/>
            <person name="Hiltunen Thoren M."/>
            <person name="Johannesson H."/>
        </authorList>
    </citation>
    <scope>NUCLEOTIDE SEQUENCE</scope>
    <source>
        <strain evidence="2">PSN309</strain>
    </source>
</reference>
<gene>
    <name evidence="2" type="ORF">QBC35DRAFT_510043</name>
</gene>
<name>A0AAN6WJ72_9PEZI</name>
<reference evidence="2" key="2">
    <citation type="submission" date="2023-05" db="EMBL/GenBank/DDBJ databases">
        <authorList>
            <consortium name="Lawrence Berkeley National Laboratory"/>
            <person name="Steindorff A."/>
            <person name="Hensen N."/>
            <person name="Bonometti L."/>
            <person name="Westerberg I."/>
            <person name="Brannstrom I.O."/>
            <person name="Guillou S."/>
            <person name="Cros-Aarteil S."/>
            <person name="Calhoun S."/>
            <person name="Haridas S."/>
            <person name="Kuo A."/>
            <person name="Mondo S."/>
            <person name="Pangilinan J."/>
            <person name="Riley R."/>
            <person name="Labutti K."/>
            <person name="Andreopoulos B."/>
            <person name="Lipzen A."/>
            <person name="Chen C."/>
            <person name="Yanf M."/>
            <person name="Daum C."/>
            <person name="Ng V."/>
            <person name="Clum A."/>
            <person name="Ohm R."/>
            <person name="Martin F."/>
            <person name="Silar P."/>
            <person name="Natvig D."/>
            <person name="Lalanne C."/>
            <person name="Gautier V."/>
            <person name="Ament-Velasquez S.L."/>
            <person name="Kruys A."/>
            <person name="Hutchinson M.I."/>
            <person name="Powell A.J."/>
            <person name="Barry K."/>
            <person name="Miller A.N."/>
            <person name="Grigoriev I.V."/>
            <person name="Debuchy R."/>
            <person name="Gladieux P."/>
            <person name="Thoren M.H."/>
            <person name="Johannesson H."/>
        </authorList>
    </citation>
    <scope>NUCLEOTIDE SEQUENCE</scope>
    <source>
        <strain evidence="2">PSN309</strain>
    </source>
</reference>
<sequence length="312" mass="31284">MHSSTTLLPLLAGAASLALAADPGPIQRAHVYGRQEESSFEPPQIVTETSTIILTDSADASNTFISATGTRTLSISNPFRPTTTVPACVRSLQSFIVSPNTPTSGPAAGSPIPDPTLLSFFNPTVTPEINPSLAITAAGSSLCSSIYSSLASASVPAGPIATAYTSYRSAYFSWASKAGPFATSLASACRASAASEAATATSTRRSGILPVAGNDEDFWAGQALLKVATDVEGCLTAYNILVGVPVTLPATGIETVTSTATNTATKTEGDGAEETEGVTTSSSTAGAAWARETGFVAAAAAAAGIVGLVGAL</sequence>
<comment type="caution">
    <text evidence="2">The sequence shown here is derived from an EMBL/GenBank/DDBJ whole genome shotgun (WGS) entry which is preliminary data.</text>
</comment>
<keyword evidence="1" id="KW-0732">Signal</keyword>
<evidence type="ECO:0000313" key="2">
    <source>
        <dbReference type="EMBL" id="KAK4182405.1"/>
    </source>
</evidence>
<organism evidence="2 3">
    <name type="scientific">Podospora australis</name>
    <dbReference type="NCBI Taxonomy" id="1536484"/>
    <lineage>
        <taxon>Eukaryota</taxon>
        <taxon>Fungi</taxon>
        <taxon>Dikarya</taxon>
        <taxon>Ascomycota</taxon>
        <taxon>Pezizomycotina</taxon>
        <taxon>Sordariomycetes</taxon>
        <taxon>Sordariomycetidae</taxon>
        <taxon>Sordariales</taxon>
        <taxon>Podosporaceae</taxon>
        <taxon>Podospora</taxon>
    </lineage>
</organism>
<feature type="chain" id="PRO_5042937812" evidence="1">
    <location>
        <begin position="21"/>
        <end position="312"/>
    </location>
</feature>
<protein>
    <submittedName>
        <fullName evidence="2">Uncharacterized protein</fullName>
    </submittedName>
</protein>
<dbReference type="AlphaFoldDB" id="A0AAN6WJ72"/>
<evidence type="ECO:0000256" key="1">
    <source>
        <dbReference type="SAM" id="SignalP"/>
    </source>
</evidence>
<feature type="signal peptide" evidence="1">
    <location>
        <begin position="1"/>
        <end position="20"/>
    </location>
</feature>
<evidence type="ECO:0000313" key="3">
    <source>
        <dbReference type="Proteomes" id="UP001302126"/>
    </source>
</evidence>